<protein>
    <submittedName>
        <fullName evidence="2">Uncharacterized protein</fullName>
    </submittedName>
</protein>
<sequence length="85" mass="9887">MVGAGRLHCFWNRINLHGEGVFIKRWRFSFFSRLLVWRLSHLYLSSYSTPHSTPAYAWVGFGTHIYWIGFTVGRFGRTFGAGMRG</sequence>
<evidence type="ECO:0000313" key="3">
    <source>
        <dbReference type="Proteomes" id="UP000799423"/>
    </source>
</evidence>
<gene>
    <name evidence="2" type="ORF">T440DRAFT_141650</name>
</gene>
<dbReference type="Proteomes" id="UP000799423">
    <property type="component" value="Unassembled WGS sequence"/>
</dbReference>
<accession>A0A6A7B1B9</accession>
<evidence type="ECO:0000256" key="1">
    <source>
        <dbReference type="SAM" id="Phobius"/>
    </source>
</evidence>
<organism evidence="2 3">
    <name type="scientific">Plenodomus tracheiphilus IPT5</name>
    <dbReference type="NCBI Taxonomy" id="1408161"/>
    <lineage>
        <taxon>Eukaryota</taxon>
        <taxon>Fungi</taxon>
        <taxon>Dikarya</taxon>
        <taxon>Ascomycota</taxon>
        <taxon>Pezizomycotina</taxon>
        <taxon>Dothideomycetes</taxon>
        <taxon>Pleosporomycetidae</taxon>
        <taxon>Pleosporales</taxon>
        <taxon>Pleosporineae</taxon>
        <taxon>Leptosphaeriaceae</taxon>
        <taxon>Plenodomus</taxon>
    </lineage>
</organism>
<dbReference type="EMBL" id="MU006314">
    <property type="protein sequence ID" value="KAF2848914.1"/>
    <property type="molecule type" value="Genomic_DNA"/>
</dbReference>
<keyword evidence="1" id="KW-0812">Transmembrane</keyword>
<keyword evidence="1" id="KW-0472">Membrane</keyword>
<keyword evidence="3" id="KW-1185">Reference proteome</keyword>
<keyword evidence="1" id="KW-1133">Transmembrane helix</keyword>
<reference evidence="2" key="1">
    <citation type="submission" date="2020-01" db="EMBL/GenBank/DDBJ databases">
        <authorList>
            <consortium name="DOE Joint Genome Institute"/>
            <person name="Haridas S."/>
            <person name="Albert R."/>
            <person name="Binder M."/>
            <person name="Bloem J."/>
            <person name="Labutti K."/>
            <person name="Salamov A."/>
            <person name="Andreopoulos B."/>
            <person name="Baker S.E."/>
            <person name="Barry K."/>
            <person name="Bills G."/>
            <person name="Bluhm B.H."/>
            <person name="Cannon C."/>
            <person name="Castanera R."/>
            <person name="Culley D.E."/>
            <person name="Daum C."/>
            <person name="Ezra D."/>
            <person name="Gonzalez J.B."/>
            <person name="Henrissat B."/>
            <person name="Kuo A."/>
            <person name="Liang C."/>
            <person name="Lipzen A."/>
            <person name="Lutzoni F."/>
            <person name="Magnuson J."/>
            <person name="Mondo S."/>
            <person name="Nolan M."/>
            <person name="Ohm R."/>
            <person name="Pangilinan J."/>
            <person name="Park H.-J."/>
            <person name="Ramirez L."/>
            <person name="Alfaro M."/>
            <person name="Sun H."/>
            <person name="Tritt A."/>
            <person name="Yoshinaga Y."/>
            <person name="Zwiers L.-H."/>
            <person name="Turgeon B.G."/>
            <person name="Goodwin S.B."/>
            <person name="Spatafora J.W."/>
            <person name="Crous P.W."/>
            <person name="Grigoriev I.V."/>
        </authorList>
    </citation>
    <scope>NUCLEOTIDE SEQUENCE</scope>
    <source>
        <strain evidence="2">IPT5</strain>
    </source>
</reference>
<evidence type="ECO:0000313" key="2">
    <source>
        <dbReference type="EMBL" id="KAF2848914.1"/>
    </source>
</evidence>
<name>A0A6A7B1B9_9PLEO</name>
<feature type="transmembrane region" description="Helical" evidence="1">
    <location>
        <begin position="55"/>
        <end position="75"/>
    </location>
</feature>
<dbReference type="AlphaFoldDB" id="A0A6A7B1B9"/>
<proteinExistence type="predicted"/>